<dbReference type="RefSeq" id="WP_163112181.1">
    <property type="nucleotide sequence ID" value="NZ_JAAAWP010000007.1"/>
</dbReference>
<feature type="binding site" evidence="8">
    <location>
        <position position="170"/>
    </location>
    <ligand>
        <name>substrate</name>
    </ligand>
</feature>
<protein>
    <recommendedName>
        <fullName evidence="8 9">Triosephosphate isomerase</fullName>
        <shortName evidence="8">TIM</shortName>
        <shortName evidence="8">TPI</shortName>
        <ecNumber evidence="8 9">5.3.1.1</ecNumber>
    </recommendedName>
    <alternativeName>
        <fullName evidence="8">Triose-phosphate isomerase</fullName>
    </alternativeName>
</protein>
<evidence type="ECO:0000256" key="2">
    <source>
        <dbReference type="ARBA" id="ARBA00004939"/>
    </source>
</evidence>
<comment type="pathway">
    <text evidence="2">Carbohydrate metabolism; erythritol degradation.</text>
</comment>
<dbReference type="InterPro" id="IPR022896">
    <property type="entry name" value="TrioseP_Isoase_bac/euk"/>
</dbReference>
<dbReference type="UniPathway" id="UPA00138"/>
<feature type="binding site" evidence="8">
    <location>
        <begin position="13"/>
        <end position="15"/>
    </location>
    <ligand>
        <name>substrate</name>
    </ligand>
</feature>
<evidence type="ECO:0000256" key="5">
    <source>
        <dbReference type="ARBA" id="ARBA00022490"/>
    </source>
</evidence>
<evidence type="ECO:0000256" key="6">
    <source>
        <dbReference type="ARBA" id="ARBA00023152"/>
    </source>
</evidence>
<comment type="pathway">
    <text evidence="1 8 9">Carbohydrate degradation; glycolysis; D-glyceraldehyde 3-phosphate from glycerone phosphate: step 1/1.</text>
</comment>
<dbReference type="Proteomes" id="UP000478837">
    <property type="component" value="Unassembled WGS sequence"/>
</dbReference>
<dbReference type="SUPFAM" id="SSF51351">
    <property type="entry name" value="Triosephosphate isomerase (TIM)"/>
    <property type="match status" value="1"/>
</dbReference>
<dbReference type="Pfam" id="PF00121">
    <property type="entry name" value="TIM"/>
    <property type="match status" value="1"/>
</dbReference>
<keyword evidence="4 8" id="KW-0312">Gluconeogenesis</keyword>
<comment type="similarity">
    <text evidence="3 8 9">Belongs to the triosephosphate isomerase family.</text>
</comment>
<dbReference type="PROSITE" id="PS00171">
    <property type="entry name" value="TIM_1"/>
    <property type="match status" value="1"/>
</dbReference>
<gene>
    <name evidence="8" type="primary">tpiA</name>
    <name evidence="10" type="ORF">GTW09_12725</name>
</gene>
<dbReference type="PANTHER" id="PTHR21139">
    <property type="entry name" value="TRIOSEPHOSPHATE ISOMERASE"/>
    <property type="match status" value="1"/>
</dbReference>
<reference evidence="10 11" key="1">
    <citation type="submission" date="2020-01" db="EMBL/GenBank/DDBJ databases">
        <title>Genomes of bacteria type strains.</title>
        <authorList>
            <person name="Chen J."/>
            <person name="Zhu S."/>
            <person name="Yang J."/>
        </authorList>
    </citation>
    <scope>NUCLEOTIDE SEQUENCE [LARGE SCALE GENOMIC DNA]</scope>
    <source>
        <strain evidence="10 11">LMG 22958</strain>
    </source>
</reference>
<dbReference type="GO" id="GO:0005829">
    <property type="term" value="C:cytosol"/>
    <property type="evidence" value="ECO:0007669"/>
    <property type="project" value="TreeGrafter"/>
</dbReference>
<dbReference type="PROSITE" id="PS51440">
    <property type="entry name" value="TIM_2"/>
    <property type="match status" value="1"/>
</dbReference>
<evidence type="ECO:0000313" key="10">
    <source>
        <dbReference type="EMBL" id="NDW22391.1"/>
    </source>
</evidence>
<dbReference type="CDD" id="cd00311">
    <property type="entry name" value="TIM"/>
    <property type="match status" value="1"/>
</dbReference>
<feature type="binding site" evidence="8">
    <location>
        <position position="209"/>
    </location>
    <ligand>
        <name>substrate</name>
    </ligand>
</feature>
<feature type="active site" description="Electrophile" evidence="8">
    <location>
        <position position="92"/>
    </location>
</feature>
<evidence type="ECO:0000256" key="8">
    <source>
        <dbReference type="HAMAP-Rule" id="MF_00147"/>
    </source>
</evidence>
<evidence type="ECO:0000256" key="3">
    <source>
        <dbReference type="ARBA" id="ARBA00007422"/>
    </source>
</evidence>
<dbReference type="GO" id="GO:0006096">
    <property type="term" value="P:glycolytic process"/>
    <property type="evidence" value="ECO:0007669"/>
    <property type="project" value="UniProtKB-UniRule"/>
</dbReference>
<evidence type="ECO:0000256" key="1">
    <source>
        <dbReference type="ARBA" id="ARBA00004680"/>
    </source>
</evidence>
<dbReference type="GO" id="GO:0006094">
    <property type="term" value="P:gluconeogenesis"/>
    <property type="evidence" value="ECO:0007669"/>
    <property type="project" value="UniProtKB-UniRule"/>
</dbReference>
<feature type="binding site" evidence="8">
    <location>
        <begin position="230"/>
        <end position="231"/>
    </location>
    <ligand>
        <name>substrate</name>
    </ligand>
</feature>
<dbReference type="EMBL" id="JAAAWP010000007">
    <property type="protein sequence ID" value="NDW22391.1"/>
    <property type="molecule type" value="Genomic_DNA"/>
</dbReference>
<dbReference type="GO" id="GO:0004807">
    <property type="term" value="F:triose-phosphate isomerase activity"/>
    <property type="evidence" value="ECO:0007669"/>
    <property type="project" value="UniProtKB-UniRule"/>
</dbReference>
<keyword evidence="7 8" id="KW-0413">Isomerase</keyword>
<dbReference type="GO" id="GO:0046166">
    <property type="term" value="P:glyceraldehyde-3-phosphate biosynthetic process"/>
    <property type="evidence" value="ECO:0007669"/>
    <property type="project" value="TreeGrafter"/>
</dbReference>
<dbReference type="UniPathway" id="UPA00109">
    <property type="reaction ID" value="UER00189"/>
</dbReference>
<dbReference type="FunFam" id="3.20.20.70:FF:000016">
    <property type="entry name" value="Triosephosphate isomerase"/>
    <property type="match status" value="1"/>
</dbReference>
<evidence type="ECO:0000313" key="11">
    <source>
        <dbReference type="Proteomes" id="UP000478837"/>
    </source>
</evidence>
<dbReference type="HAMAP" id="MF_00147_B">
    <property type="entry name" value="TIM_B"/>
    <property type="match status" value="1"/>
</dbReference>
<dbReference type="InterPro" id="IPR013785">
    <property type="entry name" value="Aldolase_TIM"/>
</dbReference>
<name>A0A6L9MX55_9ALTE</name>
<dbReference type="GO" id="GO:0019563">
    <property type="term" value="P:glycerol catabolic process"/>
    <property type="evidence" value="ECO:0007669"/>
    <property type="project" value="TreeGrafter"/>
</dbReference>
<dbReference type="AlphaFoldDB" id="A0A6L9MX55"/>
<comment type="subcellular location">
    <subcellularLocation>
        <location evidence="8 9">Cytoplasm</location>
    </subcellularLocation>
</comment>
<dbReference type="EC" id="5.3.1.1" evidence="8 9"/>
<accession>A0A6L9MX55</accession>
<dbReference type="InterPro" id="IPR020861">
    <property type="entry name" value="Triosephosphate_isomerase_AS"/>
</dbReference>
<comment type="caution">
    <text evidence="10">The sequence shown here is derived from an EMBL/GenBank/DDBJ whole genome shotgun (WGS) entry which is preliminary data.</text>
</comment>
<dbReference type="InterPro" id="IPR035990">
    <property type="entry name" value="TIM_sf"/>
</dbReference>
<evidence type="ECO:0000256" key="4">
    <source>
        <dbReference type="ARBA" id="ARBA00022432"/>
    </source>
</evidence>
<feature type="active site" description="Proton acceptor" evidence="8">
    <location>
        <position position="164"/>
    </location>
</feature>
<dbReference type="NCBIfam" id="TIGR00419">
    <property type="entry name" value="tim"/>
    <property type="match status" value="1"/>
</dbReference>
<comment type="subunit">
    <text evidence="8 9">Homodimer.</text>
</comment>
<organism evidence="10 11">
    <name type="scientific">Alteromonas hispanica</name>
    <dbReference type="NCBI Taxonomy" id="315421"/>
    <lineage>
        <taxon>Bacteria</taxon>
        <taxon>Pseudomonadati</taxon>
        <taxon>Pseudomonadota</taxon>
        <taxon>Gammaproteobacteria</taxon>
        <taxon>Alteromonadales</taxon>
        <taxon>Alteromonadaceae</taxon>
        <taxon>Alteromonas/Salinimonas group</taxon>
        <taxon>Alteromonas</taxon>
    </lineage>
</organism>
<dbReference type="InterPro" id="IPR000652">
    <property type="entry name" value="Triosephosphate_isomerase"/>
</dbReference>
<evidence type="ECO:0000256" key="7">
    <source>
        <dbReference type="ARBA" id="ARBA00023235"/>
    </source>
</evidence>
<dbReference type="Gene3D" id="3.20.20.70">
    <property type="entry name" value="Aldolase class I"/>
    <property type="match status" value="1"/>
</dbReference>
<keyword evidence="11" id="KW-1185">Reference proteome</keyword>
<comment type="function">
    <text evidence="8">Involved in the gluconeogenesis. Catalyzes stereospecifically the conversion of dihydroxyacetone phosphate (DHAP) to D-glyceraldehyde-3-phosphate (G3P).</text>
</comment>
<comment type="catalytic activity">
    <reaction evidence="8 9">
        <text>D-glyceraldehyde 3-phosphate = dihydroxyacetone phosphate</text>
        <dbReference type="Rhea" id="RHEA:18585"/>
        <dbReference type="ChEBI" id="CHEBI:57642"/>
        <dbReference type="ChEBI" id="CHEBI:59776"/>
        <dbReference type="EC" id="5.3.1.1"/>
    </reaction>
</comment>
<proteinExistence type="inferred from homology"/>
<sequence length="247" mass="26356">MSNKIRQPLVAGNWKMNGNSALVAEFNEKLEALNCDAETVVCPPATLMHLFRANSFSLGAQNVSHLNNGAHTGELSVEMLKDAGCTYSIVGHSERREDQQESSGLVALKAKQCIEAGLTPIICVGESLTVREAGNVEKFVGEQLDALTATLSVDDLSKAVIAYEPIWAIGTGKTATPEQAQEVHEFIRGYFTKVDADLAGKLRILYGGSVKPDNAKTLFSQKDVDGGLIGGASLKAEDFISICQAAN</sequence>
<keyword evidence="5 8" id="KW-0963">Cytoplasm</keyword>
<keyword evidence="6 8" id="KW-0324">Glycolysis</keyword>
<evidence type="ECO:0000256" key="9">
    <source>
        <dbReference type="RuleBase" id="RU363013"/>
    </source>
</evidence>
<comment type="pathway">
    <text evidence="8 9">Carbohydrate biosynthesis; gluconeogenesis.</text>
</comment>
<dbReference type="PANTHER" id="PTHR21139:SF42">
    <property type="entry name" value="TRIOSEPHOSPHATE ISOMERASE"/>
    <property type="match status" value="1"/>
</dbReference>